<dbReference type="eggNOG" id="KOG0789">
    <property type="taxonomic scope" value="Eukaryota"/>
</dbReference>
<dbReference type="HOGENOM" id="CLU_001645_9_6_1"/>
<gene>
    <name evidence="2" type="ORF">NEMVEDRAFT_v1g7031</name>
</gene>
<sequence length="186" mass="21584">PENKIKNRYGNIVTYDHTRVVLKGPGGNRDGRSDYINASYLQGFDGTPKKYIAAQGPVEPSCDDFWQMVWQERCSVIVMLTGLIEGNKEKCHKYWPDTNQPKPYGQYTVSLCKNEAFADYTVRTFLVTVRLQQQRVGDEGLRFIYQYHFTVWPDKGVPQYATAVLRFRKKIINESRHNTAPWIVHC</sequence>
<dbReference type="STRING" id="45351.A7TCF9"/>
<dbReference type="EMBL" id="DS476320">
    <property type="protein sequence ID" value="EDO26273.1"/>
    <property type="molecule type" value="Genomic_DNA"/>
</dbReference>
<feature type="domain" description="Tyrosine-protein phosphatase" evidence="1">
    <location>
        <begin position="1"/>
        <end position="186"/>
    </location>
</feature>
<accession>A7TCF9</accession>
<dbReference type="Pfam" id="PF00102">
    <property type="entry name" value="Y_phosphatase"/>
    <property type="match status" value="1"/>
</dbReference>
<dbReference type="SUPFAM" id="SSF52799">
    <property type="entry name" value="(Phosphotyrosine protein) phosphatases II"/>
    <property type="match status" value="1"/>
</dbReference>
<feature type="non-terminal residue" evidence="2">
    <location>
        <position position="1"/>
    </location>
</feature>
<evidence type="ECO:0000313" key="2">
    <source>
        <dbReference type="EMBL" id="EDO26273.1"/>
    </source>
</evidence>
<dbReference type="PROSITE" id="PS50055">
    <property type="entry name" value="TYR_PHOSPHATASE_PTP"/>
    <property type="match status" value="1"/>
</dbReference>
<dbReference type="GO" id="GO:0004725">
    <property type="term" value="F:protein tyrosine phosphatase activity"/>
    <property type="evidence" value="ECO:0000318"/>
    <property type="project" value="GO_Central"/>
</dbReference>
<organism evidence="2 3">
    <name type="scientific">Nematostella vectensis</name>
    <name type="common">Starlet sea anemone</name>
    <dbReference type="NCBI Taxonomy" id="45351"/>
    <lineage>
        <taxon>Eukaryota</taxon>
        <taxon>Metazoa</taxon>
        <taxon>Cnidaria</taxon>
        <taxon>Anthozoa</taxon>
        <taxon>Hexacorallia</taxon>
        <taxon>Actiniaria</taxon>
        <taxon>Edwardsiidae</taxon>
        <taxon>Nematostella</taxon>
    </lineage>
</organism>
<dbReference type="AlphaFoldDB" id="A7TCF9"/>
<dbReference type="InterPro" id="IPR050348">
    <property type="entry name" value="Protein-Tyr_Phosphatase"/>
</dbReference>
<dbReference type="GO" id="GO:0007165">
    <property type="term" value="P:signal transduction"/>
    <property type="evidence" value="ECO:0000318"/>
    <property type="project" value="GO_Central"/>
</dbReference>
<dbReference type="SMART" id="SM00194">
    <property type="entry name" value="PTPc"/>
    <property type="match status" value="1"/>
</dbReference>
<evidence type="ECO:0000313" key="3">
    <source>
        <dbReference type="Proteomes" id="UP000001593"/>
    </source>
</evidence>
<proteinExistence type="predicted"/>
<feature type="non-terminal residue" evidence="2">
    <location>
        <position position="186"/>
    </location>
</feature>
<dbReference type="OMA" id="NEIERTC"/>
<protein>
    <recommendedName>
        <fullName evidence="1">Tyrosine-protein phosphatase domain-containing protein</fullName>
    </recommendedName>
</protein>
<dbReference type="InParanoid" id="A7TCF9"/>
<dbReference type="InterPro" id="IPR000242">
    <property type="entry name" value="PTP_cat"/>
</dbReference>
<dbReference type="PANTHER" id="PTHR19134">
    <property type="entry name" value="RECEPTOR-TYPE TYROSINE-PROTEIN PHOSPHATASE"/>
    <property type="match status" value="1"/>
</dbReference>
<name>A7TCF9_NEMVE</name>
<dbReference type="FunCoup" id="A7TCF9">
    <property type="interactions" value="58"/>
</dbReference>
<dbReference type="Proteomes" id="UP000001593">
    <property type="component" value="Unassembled WGS sequence"/>
</dbReference>
<keyword evidence="3" id="KW-1185">Reference proteome</keyword>
<evidence type="ECO:0000259" key="1">
    <source>
        <dbReference type="PROSITE" id="PS50055"/>
    </source>
</evidence>
<dbReference type="InterPro" id="IPR029021">
    <property type="entry name" value="Prot-tyrosine_phosphatase-like"/>
</dbReference>
<dbReference type="PRINTS" id="PR00700">
    <property type="entry name" value="PRTYPHPHTASE"/>
</dbReference>
<reference evidence="2 3" key="1">
    <citation type="journal article" date="2007" name="Science">
        <title>Sea anemone genome reveals ancestral eumetazoan gene repertoire and genomic organization.</title>
        <authorList>
            <person name="Putnam N.H."/>
            <person name="Srivastava M."/>
            <person name="Hellsten U."/>
            <person name="Dirks B."/>
            <person name="Chapman J."/>
            <person name="Salamov A."/>
            <person name="Terry A."/>
            <person name="Shapiro H."/>
            <person name="Lindquist E."/>
            <person name="Kapitonov V.V."/>
            <person name="Jurka J."/>
            <person name="Genikhovich G."/>
            <person name="Grigoriev I.V."/>
            <person name="Lucas S.M."/>
            <person name="Steele R.E."/>
            <person name="Finnerty J.R."/>
            <person name="Technau U."/>
            <person name="Martindale M.Q."/>
            <person name="Rokhsar D.S."/>
        </authorList>
    </citation>
    <scope>NUCLEOTIDE SEQUENCE [LARGE SCALE GENOMIC DNA]</scope>
    <source>
        <strain evidence="3">CH2 X CH6</strain>
    </source>
</reference>
<dbReference type="PANTHER" id="PTHR19134:SF561">
    <property type="entry name" value="PROTEIN TYROSINE PHOSPHATASE 36E, ISOFORM A"/>
    <property type="match status" value="1"/>
</dbReference>
<dbReference type="PhylomeDB" id="A7TCF9"/>
<dbReference type="Gene3D" id="3.90.190.10">
    <property type="entry name" value="Protein tyrosine phosphatase superfamily"/>
    <property type="match status" value="1"/>
</dbReference>
<dbReference type="CDD" id="cd00047">
    <property type="entry name" value="PTPc"/>
    <property type="match status" value="1"/>
</dbReference>